<keyword evidence="3" id="KW-1185">Reference proteome</keyword>
<dbReference type="AlphaFoldDB" id="D7GY78"/>
<dbReference type="HOGENOM" id="CLU_2761084_0_0_1"/>
<dbReference type="EMBL" id="KQ972250">
    <property type="protein sequence ID" value="EFA13304.1"/>
    <property type="molecule type" value="Genomic_DNA"/>
</dbReference>
<reference evidence="2 3" key="1">
    <citation type="journal article" date="2008" name="Nature">
        <title>The genome of the model beetle and pest Tribolium castaneum.</title>
        <authorList>
            <consortium name="Tribolium Genome Sequencing Consortium"/>
            <person name="Richards S."/>
            <person name="Gibbs R.A."/>
            <person name="Weinstock G.M."/>
            <person name="Brown S.J."/>
            <person name="Denell R."/>
            <person name="Beeman R.W."/>
            <person name="Gibbs R."/>
            <person name="Beeman R.W."/>
            <person name="Brown S.J."/>
            <person name="Bucher G."/>
            <person name="Friedrich M."/>
            <person name="Grimmelikhuijzen C.J."/>
            <person name="Klingler M."/>
            <person name="Lorenzen M."/>
            <person name="Richards S."/>
            <person name="Roth S."/>
            <person name="Schroder R."/>
            <person name="Tautz D."/>
            <person name="Zdobnov E.M."/>
            <person name="Muzny D."/>
            <person name="Gibbs R.A."/>
            <person name="Weinstock G.M."/>
            <person name="Attaway T."/>
            <person name="Bell S."/>
            <person name="Buhay C.J."/>
            <person name="Chandrabose M.N."/>
            <person name="Chavez D."/>
            <person name="Clerk-Blankenburg K.P."/>
            <person name="Cree A."/>
            <person name="Dao M."/>
            <person name="Davis C."/>
            <person name="Chacko J."/>
            <person name="Dinh H."/>
            <person name="Dugan-Rocha S."/>
            <person name="Fowler G."/>
            <person name="Garner T.T."/>
            <person name="Garnes J."/>
            <person name="Gnirke A."/>
            <person name="Hawes A."/>
            <person name="Hernandez J."/>
            <person name="Hines S."/>
            <person name="Holder M."/>
            <person name="Hume J."/>
            <person name="Jhangiani S.N."/>
            <person name="Joshi V."/>
            <person name="Khan Z.M."/>
            <person name="Jackson L."/>
            <person name="Kovar C."/>
            <person name="Kowis A."/>
            <person name="Lee S."/>
            <person name="Lewis L.R."/>
            <person name="Margolis J."/>
            <person name="Morgan M."/>
            <person name="Nazareth L.V."/>
            <person name="Nguyen N."/>
            <person name="Okwuonu G."/>
            <person name="Parker D."/>
            <person name="Richards S."/>
            <person name="Ruiz S.J."/>
            <person name="Santibanez J."/>
            <person name="Savard J."/>
            <person name="Scherer S.E."/>
            <person name="Schneider B."/>
            <person name="Sodergren E."/>
            <person name="Tautz D."/>
            <person name="Vattahil S."/>
            <person name="Villasana D."/>
            <person name="White C.S."/>
            <person name="Wright R."/>
            <person name="Park Y."/>
            <person name="Beeman R.W."/>
            <person name="Lord J."/>
            <person name="Oppert B."/>
            <person name="Lorenzen M."/>
            <person name="Brown S."/>
            <person name="Wang L."/>
            <person name="Savard J."/>
            <person name="Tautz D."/>
            <person name="Richards S."/>
            <person name="Weinstock G."/>
            <person name="Gibbs R.A."/>
            <person name="Liu Y."/>
            <person name="Worley K."/>
            <person name="Weinstock G."/>
            <person name="Elsik C.G."/>
            <person name="Reese J.T."/>
            <person name="Elhaik E."/>
            <person name="Landan G."/>
            <person name="Graur D."/>
            <person name="Arensburger P."/>
            <person name="Atkinson P."/>
            <person name="Beeman R.W."/>
            <person name="Beidler J."/>
            <person name="Brown S.J."/>
            <person name="Demuth J.P."/>
            <person name="Drury D.W."/>
            <person name="Du Y.Z."/>
            <person name="Fujiwara H."/>
            <person name="Lorenzen M."/>
            <person name="Maselli V."/>
            <person name="Osanai M."/>
            <person name="Park Y."/>
            <person name="Robertson H.M."/>
            <person name="Tu Z."/>
            <person name="Wang J.J."/>
            <person name="Wang S."/>
            <person name="Richards S."/>
            <person name="Song H."/>
            <person name="Zhang L."/>
            <person name="Sodergren E."/>
            <person name="Werner D."/>
            <person name="Stanke M."/>
            <person name="Morgenstern B."/>
            <person name="Solovyev V."/>
            <person name="Kosarev P."/>
            <person name="Brown G."/>
            <person name="Chen H.C."/>
            <person name="Ermolaeva O."/>
            <person name="Hlavina W."/>
            <person name="Kapustin Y."/>
            <person name="Kiryutin B."/>
            <person name="Kitts P."/>
            <person name="Maglott D."/>
            <person name="Pruitt K."/>
            <person name="Sapojnikov V."/>
            <person name="Souvorov A."/>
            <person name="Mackey A.J."/>
            <person name="Waterhouse R.M."/>
            <person name="Wyder S."/>
            <person name="Zdobnov E.M."/>
            <person name="Zdobnov E.M."/>
            <person name="Wyder S."/>
            <person name="Kriventseva E.V."/>
            <person name="Kadowaki T."/>
            <person name="Bork P."/>
            <person name="Aranda M."/>
            <person name="Bao R."/>
            <person name="Beermann A."/>
            <person name="Berns N."/>
            <person name="Bolognesi R."/>
            <person name="Bonneton F."/>
            <person name="Bopp D."/>
            <person name="Brown S.J."/>
            <person name="Bucher G."/>
            <person name="Butts T."/>
            <person name="Chaumot A."/>
            <person name="Denell R.E."/>
            <person name="Ferrier D.E."/>
            <person name="Friedrich M."/>
            <person name="Gordon C.M."/>
            <person name="Jindra M."/>
            <person name="Klingler M."/>
            <person name="Lan Q."/>
            <person name="Lattorff H.M."/>
            <person name="Laudet V."/>
            <person name="von Levetsow C."/>
            <person name="Liu Z."/>
            <person name="Lutz R."/>
            <person name="Lynch J.A."/>
            <person name="da Fonseca R.N."/>
            <person name="Posnien N."/>
            <person name="Reuter R."/>
            <person name="Roth S."/>
            <person name="Savard J."/>
            <person name="Schinko J.B."/>
            <person name="Schmitt C."/>
            <person name="Schoppmeier M."/>
            <person name="Schroder R."/>
            <person name="Shippy T.D."/>
            <person name="Simonnet F."/>
            <person name="Marques-Souza H."/>
            <person name="Tautz D."/>
            <person name="Tomoyasu Y."/>
            <person name="Trauner J."/>
            <person name="Van der Zee M."/>
            <person name="Vervoort M."/>
            <person name="Wittkopp N."/>
            <person name="Wimmer E.A."/>
            <person name="Yang X."/>
            <person name="Jones A.K."/>
            <person name="Sattelle D.B."/>
            <person name="Ebert P.R."/>
            <person name="Nelson D."/>
            <person name="Scott J.G."/>
            <person name="Beeman R.W."/>
            <person name="Muthukrishnan S."/>
            <person name="Kramer K.J."/>
            <person name="Arakane Y."/>
            <person name="Beeman R.W."/>
            <person name="Zhu Q."/>
            <person name="Hogenkamp D."/>
            <person name="Dixit R."/>
            <person name="Oppert B."/>
            <person name="Jiang H."/>
            <person name="Zou Z."/>
            <person name="Marshall J."/>
            <person name="Elpidina E."/>
            <person name="Vinokurov K."/>
            <person name="Oppert C."/>
            <person name="Zou Z."/>
            <person name="Evans J."/>
            <person name="Lu Z."/>
            <person name="Zhao P."/>
            <person name="Sumathipala N."/>
            <person name="Altincicek B."/>
            <person name="Vilcinskas A."/>
            <person name="Williams M."/>
            <person name="Hultmark D."/>
            <person name="Hetru C."/>
            <person name="Jiang H."/>
            <person name="Grimmelikhuijzen C.J."/>
            <person name="Hauser F."/>
            <person name="Cazzamali G."/>
            <person name="Williamson M."/>
            <person name="Park Y."/>
            <person name="Li B."/>
            <person name="Tanaka Y."/>
            <person name="Predel R."/>
            <person name="Neupert S."/>
            <person name="Schachtner J."/>
            <person name="Verleyen P."/>
            <person name="Raible F."/>
            <person name="Bork P."/>
            <person name="Friedrich M."/>
            <person name="Walden K.K."/>
            <person name="Robertson H.M."/>
            <person name="Angeli S."/>
            <person name="Foret S."/>
            <person name="Bucher G."/>
            <person name="Schuetz S."/>
            <person name="Maleszka R."/>
            <person name="Wimmer E.A."/>
            <person name="Beeman R.W."/>
            <person name="Lorenzen M."/>
            <person name="Tomoyasu Y."/>
            <person name="Miller S.C."/>
            <person name="Grossmann D."/>
            <person name="Bucher G."/>
        </authorList>
    </citation>
    <scope>NUCLEOTIDE SEQUENCE [LARGE SCALE GENOMIC DNA]</scope>
    <source>
        <strain evidence="2 3">Georgia GA2</strain>
    </source>
</reference>
<dbReference type="Proteomes" id="UP000007266">
    <property type="component" value="Unassembled WGS sequence"/>
</dbReference>
<gene>
    <name evidence="2" type="primary">GLEAN_16146</name>
    <name evidence="2" type="ORF">TcasGA2_TC016146</name>
</gene>
<dbReference type="Pfam" id="PF21788">
    <property type="entry name" value="TNP-like_GBD"/>
    <property type="match status" value="1"/>
</dbReference>
<organism evidence="2 3">
    <name type="scientific">Tribolium castaneum</name>
    <name type="common">Red flour beetle</name>
    <dbReference type="NCBI Taxonomy" id="7070"/>
    <lineage>
        <taxon>Eukaryota</taxon>
        <taxon>Metazoa</taxon>
        <taxon>Ecdysozoa</taxon>
        <taxon>Arthropoda</taxon>
        <taxon>Hexapoda</taxon>
        <taxon>Insecta</taxon>
        <taxon>Pterygota</taxon>
        <taxon>Neoptera</taxon>
        <taxon>Endopterygota</taxon>
        <taxon>Coleoptera</taxon>
        <taxon>Polyphaga</taxon>
        <taxon>Cucujiformia</taxon>
        <taxon>Tenebrionidae</taxon>
        <taxon>Tenebrionidae incertae sedis</taxon>
        <taxon>Tribolium</taxon>
    </lineage>
</organism>
<dbReference type="InterPro" id="IPR048366">
    <property type="entry name" value="TNP-like_GBD"/>
</dbReference>
<reference evidence="2 3" key="2">
    <citation type="journal article" date="2010" name="Nucleic Acids Res.">
        <title>BeetleBase in 2010: revisions to provide comprehensive genomic information for Tribolium castaneum.</title>
        <authorList>
            <person name="Kim H.S."/>
            <person name="Murphy T."/>
            <person name="Xia J."/>
            <person name="Caragea D."/>
            <person name="Park Y."/>
            <person name="Beeman R.W."/>
            <person name="Lorenzen M.D."/>
            <person name="Butcher S."/>
            <person name="Manak J.R."/>
            <person name="Brown S.J."/>
        </authorList>
    </citation>
    <scope>NUCLEOTIDE SEQUENCE [LARGE SCALE GENOMIC DNA]</scope>
    <source>
        <strain evidence="2 3">Georgia GA2</strain>
    </source>
</reference>
<evidence type="ECO:0000313" key="2">
    <source>
        <dbReference type="EMBL" id="EFA13304.1"/>
    </source>
</evidence>
<protein>
    <recommendedName>
        <fullName evidence="1">Transposable element P transposase-like GTP-binding insertion domain-containing protein</fullName>
    </recommendedName>
</protein>
<evidence type="ECO:0000259" key="1">
    <source>
        <dbReference type="Pfam" id="PF21788"/>
    </source>
</evidence>
<name>D7GY78_TRICA</name>
<dbReference type="InParanoid" id="D7GY78"/>
<evidence type="ECO:0000313" key="3">
    <source>
        <dbReference type="Proteomes" id="UP000007266"/>
    </source>
</evidence>
<feature type="domain" description="Transposable element P transposase-like GTP-binding insertion" evidence="1">
    <location>
        <begin position="1"/>
        <end position="53"/>
    </location>
</feature>
<accession>D7GY78</accession>
<sequence>MSAKLAFQLFSNSVALALRSYANEVPGLFDSEPTSKLCERVNKIIDIMNSSLPSKALKYDSEDYKESINK</sequence>
<proteinExistence type="predicted"/>
<dbReference type="PhylomeDB" id="D7GY78"/>